<sequence>MKIYLILIILFLGTCRGSDNRTDLQSQNEIRLSCIDKSLCLVLDEYIRAHPEFNILTLTTNVDTIDFTFNIKGLSHKRPYMILGPAAERGFDEIDGHQRPYPSSFFVYGKYKIFVFSDMDYLANPQISGKLFQRENDLRRKFDLKNFWMLYREENDRILILTREIGKFMKVHLAKPTIEFVDWAEKHRIEIDN</sequence>
<accession>A0AAQ1UIK1</accession>
<reference evidence="1 2" key="1">
    <citation type="submission" date="2018-06" db="EMBL/GenBank/DDBJ databases">
        <authorList>
            <consortium name="Pathogen Informatics"/>
            <person name="Doyle S."/>
        </authorList>
    </citation>
    <scope>NUCLEOTIDE SEQUENCE [LARGE SCALE GENOMIC DNA]</scope>
    <source>
        <strain evidence="1 2">NCTC13063</strain>
    </source>
</reference>
<comment type="caution">
    <text evidence="1">The sequence shown here is derived from an EMBL/GenBank/DDBJ whole genome shotgun (WGS) entry which is preliminary data.</text>
</comment>
<evidence type="ECO:0000313" key="1">
    <source>
        <dbReference type="EMBL" id="SUB80012.1"/>
    </source>
</evidence>
<dbReference type="RefSeq" id="WP_147279910.1">
    <property type="nucleotide sequence ID" value="NZ_JAUUQB010000047.1"/>
</dbReference>
<dbReference type="AlphaFoldDB" id="A0AAQ1UIK1"/>
<evidence type="ECO:0000313" key="2">
    <source>
        <dbReference type="Proteomes" id="UP000255283"/>
    </source>
</evidence>
<protein>
    <submittedName>
        <fullName evidence="1">Uncharacterized protein</fullName>
    </submittedName>
</protein>
<dbReference type="Proteomes" id="UP000255283">
    <property type="component" value="Unassembled WGS sequence"/>
</dbReference>
<dbReference type="EMBL" id="UGTJ01000001">
    <property type="protein sequence ID" value="SUB80012.1"/>
    <property type="molecule type" value="Genomic_DNA"/>
</dbReference>
<gene>
    <name evidence="1" type="ORF">NCTC13063_01289</name>
</gene>
<proteinExistence type="predicted"/>
<organism evidence="1 2">
    <name type="scientific">Segatella buccae</name>
    <dbReference type="NCBI Taxonomy" id="28126"/>
    <lineage>
        <taxon>Bacteria</taxon>
        <taxon>Pseudomonadati</taxon>
        <taxon>Bacteroidota</taxon>
        <taxon>Bacteroidia</taxon>
        <taxon>Bacteroidales</taxon>
        <taxon>Prevotellaceae</taxon>
        <taxon>Segatella</taxon>
    </lineage>
</organism>
<name>A0AAQ1UIK1_9BACT</name>